<proteinExistence type="predicted"/>
<dbReference type="PROSITE" id="PS50850">
    <property type="entry name" value="MFS"/>
    <property type="match status" value="1"/>
</dbReference>
<gene>
    <name evidence="9" type="ORF">BGZ95_006192</name>
</gene>
<dbReference type="SUPFAM" id="SSF103473">
    <property type="entry name" value="MFS general substrate transporter"/>
    <property type="match status" value="1"/>
</dbReference>
<feature type="transmembrane region" description="Helical" evidence="7">
    <location>
        <begin position="83"/>
        <end position="108"/>
    </location>
</feature>
<keyword evidence="3 7" id="KW-0812">Transmembrane</keyword>
<sequence>MTSSRSSESTQLDAGQGGPKEEVTIPSIHSNHAKGEKQEVLEASSSSHNNIVSSSTQKMEMSAIDIERQETAKQPAIGKKAAILLFVGLAMATFLASLDGTIIATALPKIASDFSAQKEMSWVATAYLLTFNAFQPLY</sequence>
<feature type="domain" description="Major facilitator superfamily (MFS) profile" evidence="8">
    <location>
        <begin position="85"/>
        <end position="138"/>
    </location>
</feature>
<comment type="subcellular location">
    <subcellularLocation>
        <location evidence="1">Endomembrane system</location>
        <topology evidence="1">Multi-pass membrane protein</topology>
    </subcellularLocation>
</comment>
<keyword evidence="2" id="KW-0813">Transport</keyword>
<evidence type="ECO:0000256" key="3">
    <source>
        <dbReference type="ARBA" id="ARBA00022692"/>
    </source>
</evidence>
<keyword evidence="4 7" id="KW-1133">Transmembrane helix</keyword>
<evidence type="ECO:0000256" key="7">
    <source>
        <dbReference type="SAM" id="Phobius"/>
    </source>
</evidence>
<evidence type="ECO:0000256" key="1">
    <source>
        <dbReference type="ARBA" id="ARBA00004127"/>
    </source>
</evidence>
<dbReference type="InterPro" id="IPR020846">
    <property type="entry name" value="MFS_dom"/>
</dbReference>
<dbReference type="Gene3D" id="1.20.1720.10">
    <property type="entry name" value="Multidrug resistance protein D"/>
    <property type="match status" value="1"/>
</dbReference>
<dbReference type="PANTHER" id="PTHR23501">
    <property type="entry name" value="MAJOR FACILITATOR SUPERFAMILY"/>
    <property type="match status" value="1"/>
</dbReference>
<evidence type="ECO:0000313" key="9">
    <source>
        <dbReference type="EMBL" id="KAG0253838.1"/>
    </source>
</evidence>
<evidence type="ECO:0000256" key="2">
    <source>
        <dbReference type="ARBA" id="ARBA00022448"/>
    </source>
</evidence>
<dbReference type="InterPro" id="IPR036259">
    <property type="entry name" value="MFS_trans_sf"/>
</dbReference>
<accession>A0AAD4D2W4</accession>
<evidence type="ECO:0000256" key="5">
    <source>
        <dbReference type="ARBA" id="ARBA00023136"/>
    </source>
</evidence>
<feature type="non-terminal residue" evidence="9">
    <location>
        <position position="1"/>
    </location>
</feature>
<comment type="caution">
    <text evidence="9">The sequence shown here is derived from an EMBL/GenBank/DDBJ whole genome shotgun (WGS) entry which is preliminary data.</text>
</comment>
<protein>
    <recommendedName>
        <fullName evidence="8">Major facilitator superfamily (MFS) profile domain-containing protein</fullName>
    </recommendedName>
</protein>
<keyword evidence="5 7" id="KW-0472">Membrane</keyword>
<evidence type="ECO:0000256" key="4">
    <source>
        <dbReference type="ARBA" id="ARBA00022989"/>
    </source>
</evidence>
<dbReference type="GO" id="GO:0005886">
    <property type="term" value="C:plasma membrane"/>
    <property type="evidence" value="ECO:0007669"/>
    <property type="project" value="TreeGrafter"/>
</dbReference>
<feature type="compositionally biased region" description="Polar residues" evidence="6">
    <location>
        <begin position="1"/>
        <end position="13"/>
    </location>
</feature>
<dbReference type="EMBL" id="JAAAIL010002886">
    <property type="protein sequence ID" value="KAG0253838.1"/>
    <property type="molecule type" value="Genomic_DNA"/>
</dbReference>
<reference evidence="9" key="1">
    <citation type="journal article" date="2020" name="Fungal Divers.">
        <title>Resolving the Mortierellaceae phylogeny through synthesis of multi-gene phylogenetics and phylogenomics.</title>
        <authorList>
            <person name="Vandepol N."/>
            <person name="Liber J."/>
            <person name="Desiro A."/>
            <person name="Na H."/>
            <person name="Kennedy M."/>
            <person name="Barry K."/>
            <person name="Grigoriev I.V."/>
            <person name="Miller A.N."/>
            <person name="O'Donnell K."/>
            <person name="Stajich J.E."/>
            <person name="Bonito G."/>
        </authorList>
    </citation>
    <scope>NUCLEOTIDE SEQUENCE</scope>
    <source>
        <strain evidence="9">NRRL 28262</strain>
    </source>
</reference>
<organism evidence="9 10">
    <name type="scientific">Linnemannia exigua</name>
    <dbReference type="NCBI Taxonomy" id="604196"/>
    <lineage>
        <taxon>Eukaryota</taxon>
        <taxon>Fungi</taxon>
        <taxon>Fungi incertae sedis</taxon>
        <taxon>Mucoromycota</taxon>
        <taxon>Mortierellomycotina</taxon>
        <taxon>Mortierellomycetes</taxon>
        <taxon>Mortierellales</taxon>
        <taxon>Mortierellaceae</taxon>
        <taxon>Linnemannia</taxon>
    </lineage>
</organism>
<dbReference type="Proteomes" id="UP001194580">
    <property type="component" value="Unassembled WGS sequence"/>
</dbReference>
<dbReference type="GO" id="GO:0022857">
    <property type="term" value="F:transmembrane transporter activity"/>
    <property type="evidence" value="ECO:0007669"/>
    <property type="project" value="InterPro"/>
</dbReference>
<dbReference type="PANTHER" id="PTHR23501:SF191">
    <property type="entry name" value="VACUOLAR BASIC AMINO ACID TRANSPORTER 4"/>
    <property type="match status" value="1"/>
</dbReference>
<name>A0AAD4D2W4_9FUNG</name>
<evidence type="ECO:0000259" key="8">
    <source>
        <dbReference type="PROSITE" id="PS50850"/>
    </source>
</evidence>
<dbReference type="AlphaFoldDB" id="A0AAD4D2W4"/>
<feature type="region of interest" description="Disordered" evidence="6">
    <location>
        <begin position="1"/>
        <end position="60"/>
    </location>
</feature>
<evidence type="ECO:0000256" key="6">
    <source>
        <dbReference type="SAM" id="MobiDB-lite"/>
    </source>
</evidence>
<dbReference type="GO" id="GO:0012505">
    <property type="term" value="C:endomembrane system"/>
    <property type="evidence" value="ECO:0007669"/>
    <property type="project" value="UniProtKB-SubCell"/>
</dbReference>
<evidence type="ECO:0000313" key="10">
    <source>
        <dbReference type="Proteomes" id="UP001194580"/>
    </source>
</evidence>
<keyword evidence="10" id="KW-1185">Reference proteome</keyword>
<feature type="compositionally biased region" description="Low complexity" evidence="6">
    <location>
        <begin position="44"/>
        <end position="55"/>
    </location>
</feature>